<protein>
    <recommendedName>
        <fullName evidence="6">CENP-C homolog</fullName>
    </recommendedName>
</protein>
<evidence type="ECO:0000313" key="10">
    <source>
        <dbReference type="EMBL" id="CAG2005404.1"/>
    </source>
</evidence>
<dbReference type="InterPro" id="IPR017956">
    <property type="entry name" value="AT_hook_DNA-bd_motif"/>
</dbReference>
<dbReference type="InterPro" id="IPR028386">
    <property type="entry name" value="CENP-C/Mif2/cnp3"/>
</dbReference>
<evidence type="ECO:0000256" key="5">
    <source>
        <dbReference type="ARBA" id="ARBA00057947"/>
    </source>
</evidence>
<evidence type="ECO:0000313" key="11">
    <source>
        <dbReference type="EMBL" id="VIO57964.1"/>
    </source>
</evidence>
<accession>A0A4E9DE56</accession>
<dbReference type="EMBL" id="CAJPIJ010000183">
    <property type="protein sequence ID" value="CAG2005404.1"/>
    <property type="molecule type" value="Genomic_DNA"/>
</dbReference>
<evidence type="ECO:0000259" key="8">
    <source>
        <dbReference type="Pfam" id="PF11699"/>
    </source>
</evidence>
<feature type="compositionally biased region" description="Basic and acidic residues" evidence="7">
    <location>
        <begin position="29"/>
        <end position="43"/>
    </location>
</feature>
<reference evidence="10" key="2">
    <citation type="submission" date="2021-03" db="EMBL/GenBank/DDBJ databases">
        <authorList>
            <person name="Alouane T."/>
            <person name="Langin T."/>
            <person name="Bonhomme L."/>
        </authorList>
    </citation>
    <scope>NUCLEOTIDE SEQUENCE</scope>
    <source>
        <strain evidence="10">MDC_Fg202</strain>
    </source>
</reference>
<evidence type="ECO:0000256" key="4">
    <source>
        <dbReference type="ARBA" id="ARBA00023242"/>
    </source>
</evidence>
<dbReference type="CDD" id="cd06993">
    <property type="entry name" value="cupin_CENP-C_C"/>
    <property type="match status" value="1"/>
</dbReference>
<feature type="compositionally biased region" description="Low complexity" evidence="7">
    <location>
        <begin position="249"/>
        <end position="264"/>
    </location>
</feature>
<dbReference type="GO" id="GO:0051382">
    <property type="term" value="P:kinetochore assembly"/>
    <property type="evidence" value="ECO:0007669"/>
    <property type="project" value="InterPro"/>
</dbReference>
<evidence type="ECO:0000256" key="7">
    <source>
        <dbReference type="SAM" id="MobiDB-lite"/>
    </source>
</evidence>
<dbReference type="InterPro" id="IPR025974">
    <property type="entry name" value="Mif2/CENP-C_cupin"/>
</dbReference>
<evidence type="ECO:0000256" key="6">
    <source>
        <dbReference type="ARBA" id="ARBA00075033"/>
    </source>
</evidence>
<feature type="compositionally biased region" description="Low complexity" evidence="7">
    <location>
        <begin position="141"/>
        <end position="151"/>
    </location>
</feature>
<dbReference type="GO" id="GO:0051315">
    <property type="term" value="P:attachment of mitotic spindle microtubules to kinetochore"/>
    <property type="evidence" value="ECO:0007669"/>
    <property type="project" value="TreeGrafter"/>
</dbReference>
<gene>
    <name evidence="11" type="ORF">FUG_LOCUS258080</name>
    <name evidence="10" type="ORF">MDCFG202_LOCUS496419</name>
</gene>
<dbReference type="SUPFAM" id="SSF51182">
    <property type="entry name" value="RmlC-like cupins"/>
    <property type="match status" value="1"/>
</dbReference>
<dbReference type="PRINTS" id="PR00929">
    <property type="entry name" value="ATHOOK"/>
</dbReference>
<comment type="similarity">
    <text evidence="2">Belongs to the CENP-C/MIF2 family.</text>
</comment>
<feature type="compositionally biased region" description="Low complexity" evidence="7">
    <location>
        <begin position="371"/>
        <end position="386"/>
    </location>
</feature>
<dbReference type="GO" id="GO:0051455">
    <property type="term" value="P:spindle attachment to meiosis I kinetochore"/>
    <property type="evidence" value="ECO:0007669"/>
    <property type="project" value="TreeGrafter"/>
</dbReference>
<feature type="region of interest" description="Disordered" evidence="7">
    <location>
        <begin position="495"/>
        <end position="520"/>
    </location>
</feature>
<feature type="compositionally biased region" description="Acidic residues" evidence="7">
    <location>
        <begin position="335"/>
        <end position="350"/>
    </location>
</feature>
<evidence type="ECO:0000256" key="2">
    <source>
        <dbReference type="ARBA" id="ARBA00010291"/>
    </source>
</evidence>
<feature type="compositionally biased region" description="Basic residues" evidence="7">
    <location>
        <begin position="497"/>
        <end position="512"/>
    </location>
</feature>
<sequence length="681" mass="75142">MIAPRGGARRTEVEEPQDINILGVRGRKTGAELRDRGNRDEHGMQPLDDLSSSPERETSIPRFDDDEEDDDHDETGDNEDDDQGSEDMDIETSPLTEAYCFGPGPQTVLRKSMIPLPRSRSPIKTGILSSPRRNPNLEHLSSPSRSPARSPVPKDRDNTVTRKIDFGSKPTGRGKRATNGANGTLHEDEDEDEEEMEDAPEGGDDEVEDDVELLNESLQLVEDMGGHSSAHGSEPESESEPEPAPAPVPKTAKATAKSSQAKADASPKKPGRRGRPPKAKIVEEEPTEEEHSEEEPEEPQETTKPAKGRPGRKPKNTAQPKESKVPPSRKRPAQEEIEENEEQENEESEQEQERAEPPRQVKKQRTKAPKPSKSTKSAPSKAASTAEAKEPRGRPGRKPKVQAAADAADDVGETSFAALQRGPPLPKKRGLVSVRHDVDEVHTTRSGRHSFKPLSWWAGDKVVQEEEEFKDVSGRDRFVLSTIKEVIRAPVEDVRAKPSKPRGRPGKAKSKATRQVETVEPEDWELDPGTVNGEVILWDPEHEKNPPGDEEPVEVMDDRIAISGPAIQTRDVQGVSFRMAKTLTTPFMGAGVVDLPAGSEKRPKNSRKMHMAFFVHTGKVLVTVNEASFRLSAGGMWFVPRGNYYSITNDYDTDSRIFFTQGCEIAAQSTEPDQSQMSMMA</sequence>
<proteinExistence type="inferred from homology"/>
<dbReference type="GO" id="GO:0000776">
    <property type="term" value="C:kinetochore"/>
    <property type="evidence" value="ECO:0007669"/>
    <property type="project" value="InterPro"/>
</dbReference>
<dbReference type="Pfam" id="PF11699">
    <property type="entry name" value="CENP-C_C"/>
    <property type="match status" value="1"/>
</dbReference>
<dbReference type="InterPro" id="IPR028929">
    <property type="entry name" value="Mif2_N"/>
</dbReference>
<feature type="compositionally biased region" description="Basic residues" evidence="7">
    <location>
        <begin position="360"/>
        <end position="370"/>
    </location>
</feature>
<feature type="compositionally biased region" description="Basic and acidic residues" evidence="7">
    <location>
        <begin position="152"/>
        <end position="166"/>
    </location>
</feature>
<dbReference type="FunFam" id="2.60.120.10:FF:000033">
    <property type="entry name" value="Centromere protein C 1"/>
    <property type="match status" value="1"/>
</dbReference>
<evidence type="ECO:0000256" key="3">
    <source>
        <dbReference type="ARBA" id="ARBA00023125"/>
    </source>
</evidence>
<comment type="subcellular location">
    <subcellularLocation>
        <location evidence="1">Nucleus</location>
    </subcellularLocation>
</comment>
<feature type="compositionally biased region" description="Basic residues" evidence="7">
    <location>
        <begin position="269"/>
        <end position="278"/>
    </location>
</feature>
<keyword evidence="3" id="KW-0238">DNA-binding</keyword>
<dbReference type="PANTHER" id="PTHR16684">
    <property type="entry name" value="CENTROMERE PROTEIN C"/>
    <property type="match status" value="1"/>
</dbReference>
<dbReference type="Pfam" id="PF15624">
    <property type="entry name" value="Mif2_N"/>
    <property type="match status" value="1"/>
</dbReference>
<reference evidence="11" key="1">
    <citation type="submission" date="2019-04" db="EMBL/GenBank/DDBJ databases">
        <authorList>
            <person name="Melise S."/>
            <person name="Noan J."/>
            <person name="Okalmin O."/>
        </authorList>
    </citation>
    <scope>NUCLEOTIDE SEQUENCE</scope>
    <source>
        <strain evidence="11">FN9</strain>
    </source>
</reference>
<keyword evidence="4" id="KW-0539">Nucleus</keyword>
<dbReference type="InterPro" id="IPR011051">
    <property type="entry name" value="RmlC_Cupin_sf"/>
</dbReference>
<feature type="compositionally biased region" description="Acidic residues" evidence="7">
    <location>
        <begin position="284"/>
        <end position="300"/>
    </location>
</feature>
<dbReference type="Proteomes" id="UP000746612">
    <property type="component" value="Unassembled WGS sequence"/>
</dbReference>
<dbReference type="AlphaFoldDB" id="A0A4E9DE56"/>
<evidence type="ECO:0000256" key="1">
    <source>
        <dbReference type="ARBA" id="ARBA00004123"/>
    </source>
</evidence>
<dbReference type="InterPro" id="IPR014710">
    <property type="entry name" value="RmlC-like_jellyroll"/>
</dbReference>
<dbReference type="GO" id="GO:0019237">
    <property type="term" value="F:centromeric DNA binding"/>
    <property type="evidence" value="ECO:0007669"/>
    <property type="project" value="InterPro"/>
</dbReference>
<dbReference type="EMBL" id="CAAKMV010000130">
    <property type="protein sequence ID" value="VIO57964.1"/>
    <property type="molecule type" value="Genomic_DNA"/>
</dbReference>
<feature type="compositionally biased region" description="Basic and acidic residues" evidence="7">
    <location>
        <begin position="54"/>
        <end position="63"/>
    </location>
</feature>
<evidence type="ECO:0000259" key="9">
    <source>
        <dbReference type="Pfam" id="PF15624"/>
    </source>
</evidence>
<feature type="region of interest" description="Disordered" evidence="7">
    <location>
        <begin position="1"/>
        <end position="431"/>
    </location>
</feature>
<comment type="function">
    <text evidence="5">Component of the kinetochore, a multiprotein complex that assembles on centromeric DNA and attaches chromosomes to spindle microtubules, mediating chromosome segregation and sister chromatid segregation during meiosis and mitosis. Component of the inner kinetochore constitutive centromere-associated network (CCAN), which serves as a structural platform for outer kinetochore assembly.</text>
</comment>
<feature type="compositionally biased region" description="Basic residues" evidence="7">
    <location>
        <begin position="306"/>
        <end position="315"/>
    </location>
</feature>
<dbReference type="Gene3D" id="2.60.120.10">
    <property type="entry name" value="Jelly Rolls"/>
    <property type="match status" value="1"/>
</dbReference>
<feature type="compositionally biased region" description="Acidic residues" evidence="7">
    <location>
        <begin position="64"/>
        <end position="90"/>
    </location>
</feature>
<dbReference type="GO" id="GO:0005634">
    <property type="term" value="C:nucleus"/>
    <property type="evidence" value="ECO:0007669"/>
    <property type="project" value="UniProtKB-SubCell"/>
</dbReference>
<feature type="domain" description="Mif2 N-terminal" evidence="9">
    <location>
        <begin position="22"/>
        <end position="166"/>
    </location>
</feature>
<feature type="compositionally biased region" description="Acidic residues" evidence="7">
    <location>
        <begin position="187"/>
        <end position="213"/>
    </location>
</feature>
<organism evidence="11">
    <name type="scientific">Gibberella zeae</name>
    <name type="common">Wheat head blight fungus</name>
    <name type="synonym">Fusarium graminearum</name>
    <dbReference type="NCBI Taxonomy" id="5518"/>
    <lineage>
        <taxon>Eukaryota</taxon>
        <taxon>Fungi</taxon>
        <taxon>Dikarya</taxon>
        <taxon>Ascomycota</taxon>
        <taxon>Pezizomycotina</taxon>
        <taxon>Sordariomycetes</taxon>
        <taxon>Hypocreomycetidae</taxon>
        <taxon>Hypocreales</taxon>
        <taxon>Nectriaceae</taxon>
        <taxon>Fusarium</taxon>
    </lineage>
</organism>
<dbReference type="PANTHER" id="PTHR16684:SF11">
    <property type="entry name" value="CENTROMERE PROTEIN C"/>
    <property type="match status" value="1"/>
</dbReference>
<name>A0A4E9DE56_GIBZA</name>
<feature type="domain" description="Mif2/CENP-C cupin" evidence="8">
    <location>
        <begin position="577"/>
        <end position="661"/>
    </location>
</feature>